<comment type="caution">
    <text evidence="2">The sequence shown here is derived from an EMBL/GenBank/DDBJ whole genome shotgun (WGS) entry which is preliminary data.</text>
</comment>
<dbReference type="AlphaFoldDB" id="Q4WL55"/>
<evidence type="ECO:0000313" key="3">
    <source>
        <dbReference type="Proteomes" id="UP000002530"/>
    </source>
</evidence>
<dbReference type="VEuPathDB" id="FungiDB:Afu1g00130"/>
<name>Q4WL55_ASPFU</name>
<feature type="transmembrane region" description="Helical" evidence="1">
    <location>
        <begin position="195"/>
        <end position="220"/>
    </location>
</feature>
<dbReference type="EMBL" id="AAHF01000007">
    <property type="protein sequence ID" value="EAL87727.1"/>
    <property type="molecule type" value="Genomic_DNA"/>
</dbReference>
<gene>
    <name evidence="2" type="ORF">AFUA_1G00130</name>
</gene>
<dbReference type="KEGG" id="afm:AFUA_1G00130"/>
<dbReference type="RefSeq" id="XP_749765.1">
    <property type="nucleotide sequence ID" value="XM_744672.1"/>
</dbReference>
<organism evidence="2 3">
    <name type="scientific">Aspergillus fumigatus (strain ATCC MYA-4609 / CBS 101355 / FGSC A1100 / Af293)</name>
    <name type="common">Neosartorya fumigata</name>
    <dbReference type="NCBI Taxonomy" id="330879"/>
    <lineage>
        <taxon>Eukaryota</taxon>
        <taxon>Fungi</taxon>
        <taxon>Dikarya</taxon>
        <taxon>Ascomycota</taxon>
        <taxon>Pezizomycotina</taxon>
        <taxon>Eurotiomycetes</taxon>
        <taxon>Eurotiomycetidae</taxon>
        <taxon>Eurotiales</taxon>
        <taxon>Aspergillaceae</taxon>
        <taxon>Aspergillus</taxon>
        <taxon>Aspergillus subgen. Fumigati</taxon>
    </lineage>
</organism>
<keyword evidence="3" id="KW-1185">Reference proteome</keyword>
<keyword evidence="1" id="KW-0812">Transmembrane</keyword>
<dbReference type="HOGENOM" id="CLU_1115542_0_0_1"/>
<dbReference type="InParanoid" id="Q4WL55"/>
<protein>
    <submittedName>
        <fullName evidence="2">Uncharacterized protein</fullName>
    </submittedName>
</protein>
<evidence type="ECO:0000256" key="1">
    <source>
        <dbReference type="SAM" id="Phobius"/>
    </source>
</evidence>
<dbReference type="OrthoDB" id="5086884at2759"/>
<dbReference type="Proteomes" id="UP000002530">
    <property type="component" value="Unassembled WGS sequence"/>
</dbReference>
<accession>Q4WL55</accession>
<keyword evidence="1" id="KW-0472">Membrane</keyword>
<sequence length="249" mass="26903">MLCHGSKFGGGGRNDRWGTALQLLRVSCGIGDCVLRAYSRRDSTTASGRWTHTGYQRRAVGKAQDTRCLIITSHSADVDSNMGLSPVFSNMLRVELEYTTFRAAYVWLEFSAGRRFFSSAGGTVCAITTALTGVFALFSEIASWFDAVLLASAGTTSCPVRLGNGSAIIQVYGLTKGMSALGIGPVLTRFIYQRAAWTALVLLLASVSIASTIPTALWMGREVKRWPGGREGEKDVGEQEEDVTYASQF</sequence>
<proteinExistence type="predicted"/>
<evidence type="ECO:0000313" key="2">
    <source>
        <dbReference type="EMBL" id="EAL87727.1"/>
    </source>
</evidence>
<feature type="transmembrane region" description="Helical" evidence="1">
    <location>
        <begin position="116"/>
        <end position="138"/>
    </location>
</feature>
<dbReference type="GeneID" id="3507781"/>
<reference evidence="2 3" key="1">
    <citation type="journal article" date="2005" name="Nature">
        <title>Genomic sequence of the pathogenic and allergenic filamentous fungus Aspergillus fumigatus.</title>
        <authorList>
            <person name="Nierman W.C."/>
            <person name="Pain A."/>
            <person name="Anderson M.J."/>
            <person name="Wortman J.R."/>
            <person name="Kim H.S."/>
            <person name="Arroyo J."/>
            <person name="Berriman M."/>
            <person name="Abe K."/>
            <person name="Archer D.B."/>
            <person name="Bermejo C."/>
            <person name="Bennett J."/>
            <person name="Bowyer P."/>
            <person name="Chen D."/>
            <person name="Collins M."/>
            <person name="Coulsen R."/>
            <person name="Davies R."/>
            <person name="Dyer P.S."/>
            <person name="Farman M."/>
            <person name="Fedorova N."/>
            <person name="Fedorova N."/>
            <person name="Feldblyum T.V."/>
            <person name="Fischer R."/>
            <person name="Fosker N."/>
            <person name="Fraser A."/>
            <person name="Garcia J.L."/>
            <person name="Garcia M.J."/>
            <person name="Goble A."/>
            <person name="Goldman G.H."/>
            <person name="Gomi K."/>
            <person name="Griffith-Jones S."/>
            <person name="Gwilliam R."/>
            <person name="Haas B."/>
            <person name="Haas H."/>
            <person name="Harris D."/>
            <person name="Horiuchi H."/>
            <person name="Huang J."/>
            <person name="Humphray S."/>
            <person name="Jimenez J."/>
            <person name="Keller N."/>
            <person name="Khouri H."/>
            <person name="Kitamoto K."/>
            <person name="Kobayashi T."/>
            <person name="Konzack S."/>
            <person name="Kulkarni R."/>
            <person name="Kumagai T."/>
            <person name="Lafon A."/>
            <person name="Latge J.P."/>
            <person name="Li W."/>
            <person name="Lord A."/>
            <person name="Lu C."/>
            <person name="Majoros W.H."/>
            <person name="May G.S."/>
            <person name="Miller B.L."/>
            <person name="Mohamoud Y."/>
            <person name="Molina M."/>
            <person name="Monod M."/>
            <person name="Mouyna I."/>
            <person name="Mulligan S."/>
            <person name="Murphy L."/>
            <person name="O'Neil S."/>
            <person name="Paulsen I."/>
            <person name="Penalva M.A."/>
            <person name="Pertea M."/>
            <person name="Price C."/>
            <person name="Pritchard B.L."/>
            <person name="Quail M.A."/>
            <person name="Rabbinowitsch E."/>
            <person name="Rawlins N."/>
            <person name="Rajandream M.A."/>
            <person name="Reichard U."/>
            <person name="Renauld H."/>
            <person name="Robson G.D."/>
            <person name="Rodriguez de Cordoba S."/>
            <person name="Rodriguez-Pena J.M."/>
            <person name="Ronning C.M."/>
            <person name="Rutter S."/>
            <person name="Salzberg S.L."/>
            <person name="Sanchez M."/>
            <person name="Sanchez-Ferrero J.C."/>
            <person name="Saunders D."/>
            <person name="Seeger K."/>
            <person name="Squares R."/>
            <person name="Squares S."/>
            <person name="Takeuchi M."/>
            <person name="Tekaia F."/>
            <person name="Turner G."/>
            <person name="Vazquez de Aldana C.R."/>
            <person name="Weidman J."/>
            <person name="White O."/>
            <person name="Woodward J."/>
            <person name="Yu J.H."/>
            <person name="Fraser C."/>
            <person name="Galagan J.E."/>
            <person name="Asai K."/>
            <person name="Machida M."/>
            <person name="Hall N."/>
            <person name="Barrell B."/>
            <person name="Denning D.W."/>
        </authorList>
    </citation>
    <scope>NUCLEOTIDE SEQUENCE [LARGE SCALE GENOMIC DNA]</scope>
    <source>
        <strain evidence="2 3">Af293</strain>
    </source>
</reference>
<keyword evidence="1" id="KW-1133">Transmembrane helix</keyword>